<dbReference type="RefSeq" id="WP_346160802.1">
    <property type="nucleotide sequence ID" value="NZ_BAAABZ010000071.1"/>
</dbReference>
<gene>
    <name evidence="1" type="ORF">GCM10010390_65330</name>
</gene>
<evidence type="ECO:0000313" key="2">
    <source>
        <dbReference type="Proteomes" id="UP001501576"/>
    </source>
</evidence>
<reference evidence="1 2" key="1">
    <citation type="journal article" date="2019" name="Int. J. Syst. Evol. Microbiol.">
        <title>The Global Catalogue of Microorganisms (GCM) 10K type strain sequencing project: providing services to taxonomists for standard genome sequencing and annotation.</title>
        <authorList>
            <consortium name="The Broad Institute Genomics Platform"/>
            <consortium name="The Broad Institute Genome Sequencing Center for Infectious Disease"/>
            <person name="Wu L."/>
            <person name="Ma J."/>
        </authorList>
    </citation>
    <scope>NUCLEOTIDE SEQUENCE [LARGE SCALE GENOMIC DNA]</scope>
    <source>
        <strain evidence="1 2">JCM 5052</strain>
    </source>
</reference>
<evidence type="ECO:0000313" key="1">
    <source>
        <dbReference type="EMBL" id="GAA0554189.1"/>
    </source>
</evidence>
<accession>A0ABN1DWQ1</accession>
<comment type="caution">
    <text evidence="1">The sequence shown here is derived from an EMBL/GenBank/DDBJ whole genome shotgun (WGS) entry which is preliminary data.</text>
</comment>
<keyword evidence="2" id="KW-1185">Reference proteome</keyword>
<sequence length="122" mass="13501">MPAPHYDARTVTAPDGTRITVAYTPGSRLATMSDAEFLAELHPDVIRAVDPTEPTEPTDTNRPSATVTNLAEERLRRHHPGTPYTADEFTPLLTGPNPCEYAERIATLLNLIVDRIRNGRRP</sequence>
<name>A0ABN1DWQ1_9ACTN</name>
<proteinExistence type="predicted"/>
<organism evidence="1 2">
    <name type="scientific">Streptomyces mordarskii</name>
    <dbReference type="NCBI Taxonomy" id="1226758"/>
    <lineage>
        <taxon>Bacteria</taxon>
        <taxon>Bacillati</taxon>
        <taxon>Actinomycetota</taxon>
        <taxon>Actinomycetes</taxon>
        <taxon>Kitasatosporales</taxon>
        <taxon>Streptomycetaceae</taxon>
        <taxon>Streptomyces</taxon>
    </lineage>
</organism>
<protein>
    <submittedName>
        <fullName evidence="1">Uncharacterized protein</fullName>
    </submittedName>
</protein>
<dbReference type="Proteomes" id="UP001501576">
    <property type="component" value="Unassembled WGS sequence"/>
</dbReference>
<dbReference type="EMBL" id="BAAABZ010000071">
    <property type="protein sequence ID" value="GAA0554189.1"/>
    <property type="molecule type" value="Genomic_DNA"/>
</dbReference>